<name>A0AA42DL01_9FIRM</name>
<dbReference type="InterPro" id="IPR050229">
    <property type="entry name" value="GlpE_sulfurtransferase"/>
</dbReference>
<proteinExistence type="predicted"/>
<evidence type="ECO:0000313" key="3">
    <source>
        <dbReference type="Proteomes" id="UP001169242"/>
    </source>
</evidence>
<dbReference type="InterPro" id="IPR036873">
    <property type="entry name" value="Rhodanese-like_dom_sf"/>
</dbReference>
<dbReference type="SMART" id="SM00450">
    <property type="entry name" value="RHOD"/>
    <property type="match status" value="1"/>
</dbReference>
<dbReference type="Gene3D" id="3.40.250.10">
    <property type="entry name" value="Rhodanese-like domain"/>
    <property type="match status" value="1"/>
</dbReference>
<organism evidence="2 3">
    <name type="scientific">Holtiella tumoricola</name>
    <dbReference type="NCBI Taxonomy" id="3018743"/>
    <lineage>
        <taxon>Bacteria</taxon>
        <taxon>Bacillati</taxon>
        <taxon>Bacillota</taxon>
        <taxon>Clostridia</taxon>
        <taxon>Lachnospirales</taxon>
        <taxon>Cellulosilyticaceae</taxon>
        <taxon>Holtiella</taxon>
    </lineage>
</organism>
<dbReference type="PANTHER" id="PTHR43031">
    <property type="entry name" value="FAD-DEPENDENT OXIDOREDUCTASE"/>
    <property type="match status" value="1"/>
</dbReference>
<dbReference type="InterPro" id="IPR001763">
    <property type="entry name" value="Rhodanese-like_dom"/>
</dbReference>
<dbReference type="EMBL" id="JAQIFT010000021">
    <property type="protein sequence ID" value="MDA3731010.1"/>
    <property type="molecule type" value="Genomic_DNA"/>
</dbReference>
<dbReference type="PANTHER" id="PTHR43031:SF1">
    <property type="entry name" value="PYRIDINE NUCLEOTIDE-DISULPHIDE OXIDOREDUCTASE"/>
    <property type="match status" value="1"/>
</dbReference>
<reference evidence="2" key="1">
    <citation type="journal article" date="2023" name="Int. J. Syst. Evol. Microbiol.">
        <title>&lt;i&gt;Holtiella tumoricola&lt;/i&gt; gen. nov. sp. nov., isolated from a human clinical sample.</title>
        <authorList>
            <person name="Allen-Vercoe E."/>
            <person name="Daigneault M.C."/>
            <person name="Vancuren S.J."/>
            <person name="Cochrane K."/>
            <person name="O'Neal L.L."/>
            <person name="Sankaranarayanan K."/>
            <person name="Lawson P.A."/>
        </authorList>
    </citation>
    <scope>NUCLEOTIDE SEQUENCE</scope>
    <source>
        <strain evidence="2">CC70A</strain>
    </source>
</reference>
<keyword evidence="3" id="KW-1185">Reference proteome</keyword>
<comment type="caution">
    <text evidence="2">The sequence shown here is derived from an EMBL/GenBank/DDBJ whole genome shotgun (WGS) entry which is preliminary data.</text>
</comment>
<feature type="domain" description="Rhodanese" evidence="1">
    <location>
        <begin position="117"/>
        <end position="198"/>
    </location>
</feature>
<dbReference type="RefSeq" id="WP_271011481.1">
    <property type="nucleotide sequence ID" value="NZ_JAQIFT010000021.1"/>
</dbReference>
<gene>
    <name evidence="2" type="ORF">PBV87_05790</name>
</gene>
<protein>
    <submittedName>
        <fullName evidence="2">Rhodanese-like domain-containing protein</fullName>
    </submittedName>
</protein>
<dbReference type="CDD" id="cd00158">
    <property type="entry name" value="RHOD"/>
    <property type="match status" value="1"/>
</dbReference>
<dbReference type="AlphaFoldDB" id="A0AA42DL01"/>
<dbReference type="PROSITE" id="PS51257">
    <property type="entry name" value="PROKAR_LIPOPROTEIN"/>
    <property type="match status" value="1"/>
</dbReference>
<dbReference type="Pfam" id="PF00581">
    <property type="entry name" value="Rhodanese"/>
    <property type="match status" value="1"/>
</dbReference>
<accession>A0AA42DL01</accession>
<dbReference type="SUPFAM" id="SSF52821">
    <property type="entry name" value="Rhodanese/Cell cycle control phosphatase"/>
    <property type="match status" value="1"/>
</dbReference>
<evidence type="ECO:0000313" key="2">
    <source>
        <dbReference type="EMBL" id="MDA3731010.1"/>
    </source>
</evidence>
<evidence type="ECO:0000259" key="1">
    <source>
        <dbReference type="PROSITE" id="PS50206"/>
    </source>
</evidence>
<dbReference type="Proteomes" id="UP001169242">
    <property type="component" value="Unassembled WGS sequence"/>
</dbReference>
<dbReference type="PROSITE" id="PS50206">
    <property type="entry name" value="RHODANESE_3"/>
    <property type="match status" value="1"/>
</dbReference>
<sequence length="199" mass="22051">MKKLILMLVILLFVLTGCTKEKNVTFEAQIESVSDQSMMVTTSGDIGFDKASVGLSTAKIKGDLVVGGNVTVTIHPEIRETYPVQATAIEVEVMDAAYEKISAQQAKEMIDKGEYGVILDVRTLEEYNEGHIEGATLLPDNEIKDKAEITLYDKEEVILVYCRSGRRSEAAAKVLVEMGYTKVYDFGGIIDWPYEVVKE</sequence>